<keyword evidence="2" id="KW-1185">Reference proteome</keyword>
<sequence length="104" mass="12209">MSAVRRLEKRLGGPRVLLGPFGFKCLYYEWRSAKCLMGNRLCWGAQVAYICFSMHRSIESLNVYWDYFPYRSNPLALVLNAEQPVIELGELAKYRDRLWVKIES</sequence>
<evidence type="ECO:0000313" key="2">
    <source>
        <dbReference type="Proteomes" id="UP000634136"/>
    </source>
</evidence>
<proteinExistence type="predicted"/>
<gene>
    <name evidence="1" type="ORF">G2W53_035185</name>
</gene>
<comment type="caution">
    <text evidence="1">The sequence shown here is derived from an EMBL/GenBank/DDBJ whole genome shotgun (WGS) entry which is preliminary data.</text>
</comment>
<dbReference type="AlphaFoldDB" id="A0A834SVD1"/>
<name>A0A834SVD1_9FABA</name>
<dbReference type="EMBL" id="JAAIUW010000011">
    <property type="protein sequence ID" value="KAF7808442.1"/>
    <property type="molecule type" value="Genomic_DNA"/>
</dbReference>
<dbReference type="Proteomes" id="UP000634136">
    <property type="component" value="Unassembled WGS sequence"/>
</dbReference>
<protein>
    <submittedName>
        <fullName evidence="1">Uncharacterized protein</fullName>
    </submittedName>
</protein>
<organism evidence="1 2">
    <name type="scientific">Senna tora</name>
    <dbReference type="NCBI Taxonomy" id="362788"/>
    <lineage>
        <taxon>Eukaryota</taxon>
        <taxon>Viridiplantae</taxon>
        <taxon>Streptophyta</taxon>
        <taxon>Embryophyta</taxon>
        <taxon>Tracheophyta</taxon>
        <taxon>Spermatophyta</taxon>
        <taxon>Magnoliopsida</taxon>
        <taxon>eudicotyledons</taxon>
        <taxon>Gunneridae</taxon>
        <taxon>Pentapetalae</taxon>
        <taxon>rosids</taxon>
        <taxon>fabids</taxon>
        <taxon>Fabales</taxon>
        <taxon>Fabaceae</taxon>
        <taxon>Caesalpinioideae</taxon>
        <taxon>Cassia clade</taxon>
        <taxon>Senna</taxon>
    </lineage>
</organism>
<reference evidence="1" key="1">
    <citation type="submission" date="2020-09" db="EMBL/GenBank/DDBJ databases">
        <title>Genome-Enabled Discovery of Anthraquinone Biosynthesis in Senna tora.</title>
        <authorList>
            <person name="Kang S.-H."/>
            <person name="Pandey R.P."/>
            <person name="Lee C.-M."/>
            <person name="Sim J.-S."/>
            <person name="Jeong J.-T."/>
            <person name="Choi B.-S."/>
            <person name="Jung M."/>
            <person name="Ginzburg D."/>
            <person name="Zhao K."/>
            <person name="Won S.Y."/>
            <person name="Oh T.-J."/>
            <person name="Yu Y."/>
            <person name="Kim N.-H."/>
            <person name="Lee O.R."/>
            <person name="Lee T.-H."/>
            <person name="Bashyal P."/>
            <person name="Kim T.-S."/>
            <person name="Lee W.-H."/>
            <person name="Kawkins C."/>
            <person name="Kim C.-K."/>
            <person name="Kim J.S."/>
            <person name="Ahn B.O."/>
            <person name="Rhee S.Y."/>
            <person name="Sohng J.K."/>
        </authorList>
    </citation>
    <scope>NUCLEOTIDE SEQUENCE</scope>
    <source>
        <tissue evidence="1">Leaf</tissue>
    </source>
</reference>
<accession>A0A834SVD1</accession>
<evidence type="ECO:0000313" key="1">
    <source>
        <dbReference type="EMBL" id="KAF7808442.1"/>
    </source>
</evidence>